<organism evidence="7 8">
    <name type="scientific">Ferrimonas balearica (strain DSM 9799 / CCM 4581 / KCTC 23876 / PAT)</name>
    <dbReference type="NCBI Taxonomy" id="550540"/>
    <lineage>
        <taxon>Bacteria</taxon>
        <taxon>Pseudomonadati</taxon>
        <taxon>Pseudomonadota</taxon>
        <taxon>Gammaproteobacteria</taxon>
        <taxon>Alteromonadales</taxon>
        <taxon>Ferrimonadaceae</taxon>
        <taxon>Ferrimonas</taxon>
    </lineage>
</organism>
<dbReference type="OrthoDB" id="9791807at2"/>
<name>E1STW9_FERBD</name>
<feature type="transmembrane region" description="Helical" evidence="6">
    <location>
        <begin position="37"/>
        <end position="59"/>
    </location>
</feature>
<feature type="transmembrane region" description="Helical" evidence="6">
    <location>
        <begin position="127"/>
        <end position="147"/>
    </location>
</feature>
<evidence type="ECO:0000313" key="7">
    <source>
        <dbReference type="EMBL" id="ADN77213.1"/>
    </source>
</evidence>
<evidence type="ECO:0000256" key="4">
    <source>
        <dbReference type="ARBA" id="ARBA00022989"/>
    </source>
</evidence>
<reference evidence="7 8" key="1">
    <citation type="journal article" date="2010" name="Stand. Genomic Sci.">
        <title>Complete genome sequence of Ferrimonas balearica type strain (PAT).</title>
        <authorList>
            <person name="Nolan M."/>
            <person name="Sikorski J."/>
            <person name="Davenport K."/>
            <person name="Lucas S."/>
            <person name="Glavina Del Rio T."/>
            <person name="Tice H."/>
            <person name="Cheng J."/>
            <person name="Goodwin L."/>
            <person name="Pitluck S."/>
            <person name="Liolios K."/>
            <person name="Ivanova N."/>
            <person name="Mavromatis K."/>
            <person name="Ovchinnikova G."/>
            <person name="Pati A."/>
            <person name="Chen A."/>
            <person name="Palaniappan K."/>
            <person name="Land M."/>
            <person name="Hauser L."/>
            <person name="Chang Y."/>
            <person name="Jeffries C."/>
            <person name="Tapia R."/>
            <person name="Brettin T."/>
            <person name="Detter J."/>
            <person name="Han C."/>
            <person name="Yasawong M."/>
            <person name="Rohde M."/>
            <person name="Tindall B."/>
            <person name="Goker M."/>
            <person name="Woyke T."/>
            <person name="Bristow J."/>
            <person name="Eisen J."/>
            <person name="Markowitz V."/>
            <person name="Hugenholtz P."/>
            <person name="Kyrpides N."/>
            <person name="Klenk H."/>
            <person name="Lapidus A."/>
        </authorList>
    </citation>
    <scope>NUCLEOTIDE SEQUENCE [LARGE SCALE GENOMIC DNA]</scope>
    <source>
        <strain evidence="8">DSM 9799 / CCM 4581 / KCTC 23876 / PAT</strain>
    </source>
</reference>
<evidence type="ECO:0000256" key="6">
    <source>
        <dbReference type="SAM" id="Phobius"/>
    </source>
</evidence>
<keyword evidence="4 6" id="KW-1133">Transmembrane helix</keyword>
<dbReference type="AlphaFoldDB" id="E1STW9"/>
<proteinExistence type="inferred from homology"/>
<keyword evidence="5 6" id="KW-0472">Membrane</keyword>
<dbReference type="GeneID" id="67183236"/>
<dbReference type="PANTHER" id="PTHR30028:SF0">
    <property type="entry name" value="PROTEIN ALUMINUM SENSITIVE 3"/>
    <property type="match status" value="1"/>
</dbReference>
<feature type="transmembrane region" description="Helical" evidence="6">
    <location>
        <begin position="191"/>
        <end position="212"/>
    </location>
</feature>
<dbReference type="EMBL" id="CP002209">
    <property type="protein sequence ID" value="ADN77213.1"/>
    <property type="molecule type" value="Genomic_DNA"/>
</dbReference>
<comment type="similarity">
    <text evidence="2">Belongs to the UPF0014 family.</text>
</comment>
<gene>
    <name evidence="7" type="ordered locus">Fbal_3013</name>
</gene>
<feature type="transmembrane region" description="Helical" evidence="6">
    <location>
        <begin position="93"/>
        <end position="115"/>
    </location>
</feature>
<dbReference type="GO" id="GO:0005886">
    <property type="term" value="C:plasma membrane"/>
    <property type="evidence" value="ECO:0007669"/>
    <property type="project" value="TreeGrafter"/>
</dbReference>
<feature type="transmembrane region" description="Helical" evidence="6">
    <location>
        <begin position="7"/>
        <end position="25"/>
    </location>
</feature>
<feature type="transmembrane region" description="Helical" evidence="6">
    <location>
        <begin position="224"/>
        <end position="245"/>
    </location>
</feature>
<dbReference type="HOGENOM" id="CLU_076147_1_1_6"/>
<dbReference type="Proteomes" id="UP000006683">
    <property type="component" value="Chromosome"/>
</dbReference>
<protein>
    <recommendedName>
        <fullName evidence="9">ABC transport system permease protein</fullName>
    </recommendedName>
</protein>
<evidence type="ECO:0008006" key="9">
    <source>
        <dbReference type="Google" id="ProtNLM"/>
    </source>
</evidence>
<keyword evidence="3 6" id="KW-0812">Transmembrane</keyword>
<evidence type="ECO:0000313" key="8">
    <source>
        <dbReference type="Proteomes" id="UP000006683"/>
    </source>
</evidence>
<evidence type="ECO:0000256" key="2">
    <source>
        <dbReference type="ARBA" id="ARBA00005268"/>
    </source>
</evidence>
<accession>E1STW9</accession>
<feature type="transmembrane region" description="Helical" evidence="6">
    <location>
        <begin position="65"/>
        <end position="84"/>
    </location>
</feature>
<evidence type="ECO:0000256" key="5">
    <source>
        <dbReference type="ARBA" id="ARBA00023136"/>
    </source>
</evidence>
<dbReference type="RefSeq" id="WP_013346519.1">
    <property type="nucleotide sequence ID" value="NC_014541.1"/>
</dbReference>
<dbReference type="eggNOG" id="COG0390">
    <property type="taxonomic scope" value="Bacteria"/>
</dbReference>
<comment type="subcellular location">
    <subcellularLocation>
        <location evidence="1">Membrane</location>
        <topology evidence="1">Multi-pass membrane protein</topology>
    </subcellularLocation>
</comment>
<dbReference type="Pfam" id="PF03649">
    <property type="entry name" value="UPF0014"/>
    <property type="match status" value="1"/>
</dbReference>
<sequence>MDSIIDIPWWQLAAFATILALPLWLNHHFRIGHGRTTLVAFARMTAQLALVGVYLKFVFNHDSLLLNLAWLTVMMLVGASAILGNSNLRHRQLVLPVLAGMVLSLLPVLGLLLLGLLQPAPWYSAQYLIPLAGMLLGNTLSGNVVALRSYFGALKNDFSLYEGALALGCTPRYAARPFVQEAIRQAQAPQLANITATGLVTLPGMMTGQILAGTDPHVAIKYQLVIMIAIYVMLSLSVTITLLLGQRAILAPTGKVLVPLPRED</sequence>
<dbReference type="PANTHER" id="PTHR30028">
    <property type="entry name" value="UPF0014 INNER MEMBRANE PROTEIN YBBM-RELATED"/>
    <property type="match status" value="1"/>
</dbReference>
<evidence type="ECO:0000256" key="3">
    <source>
        <dbReference type="ARBA" id="ARBA00022692"/>
    </source>
</evidence>
<keyword evidence="8" id="KW-1185">Reference proteome</keyword>
<dbReference type="STRING" id="550540.Fbal_3013"/>
<dbReference type="KEGG" id="fbl:Fbal_3013"/>
<evidence type="ECO:0000256" key="1">
    <source>
        <dbReference type="ARBA" id="ARBA00004141"/>
    </source>
</evidence>
<dbReference type="InterPro" id="IPR005226">
    <property type="entry name" value="UPF0014_fam"/>
</dbReference>